<dbReference type="Proteomes" id="UP001642483">
    <property type="component" value="Unassembled WGS sequence"/>
</dbReference>
<comment type="caution">
    <text evidence="3">The sequence shown here is derived from an EMBL/GenBank/DDBJ whole genome shotgun (WGS) entry which is preliminary data.</text>
</comment>
<organism evidence="3 4">
    <name type="scientific">Clavelina lepadiformis</name>
    <name type="common">Light-bulb sea squirt</name>
    <name type="synonym">Ascidia lepadiformis</name>
    <dbReference type="NCBI Taxonomy" id="159417"/>
    <lineage>
        <taxon>Eukaryota</taxon>
        <taxon>Metazoa</taxon>
        <taxon>Chordata</taxon>
        <taxon>Tunicata</taxon>
        <taxon>Ascidiacea</taxon>
        <taxon>Aplousobranchia</taxon>
        <taxon>Clavelinidae</taxon>
        <taxon>Clavelina</taxon>
    </lineage>
</organism>
<reference evidence="3 4" key="1">
    <citation type="submission" date="2024-02" db="EMBL/GenBank/DDBJ databases">
        <authorList>
            <person name="Daric V."/>
            <person name="Darras S."/>
        </authorList>
    </citation>
    <scope>NUCLEOTIDE SEQUENCE [LARGE SCALE GENOMIC DNA]</scope>
</reference>
<dbReference type="InterPro" id="IPR046768">
    <property type="entry name" value="ExoX-like_C"/>
</dbReference>
<dbReference type="Pfam" id="PF20600">
    <property type="entry name" value="ExoX-like_C"/>
    <property type="match status" value="1"/>
</dbReference>
<name>A0ABP0GGD4_CLALP</name>
<evidence type="ECO:0000256" key="1">
    <source>
        <dbReference type="SAM" id="MobiDB-lite"/>
    </source>
</evidence>
<accession>A0ABP0GGD4</accession>
<evidence type="ECO:0000313" key="3">
    <source>
        <dbReference type="EMBL" id="CAK8690834.1"/>
    </source>
</evidence>
<feature type="domain" description="Exodeoxyribonuclease X-like C-terminal" evidence="2">
    <location>
        <begin position="5"/>
        <end position="31"/>
    </location>
</feature>
<protein>
    <recommendedName>
        <fullName evidence="2">Exodeoxyribonuclease X-like C-terminal domain-containing protein</fullName>
    </recommendedName>
</protein>
<feature type="region of interest" description="Disordered" evidence="1">
    <location>
        <begin position="284"/>
        <end position="307"/>
    </location>
</feature>
<proteinExistence type="predicted"/>
<evidence type="ECO:0000313" key="4">
    <source>
        <dbReference type="Proteomes" id="UP001642483"/>
    </source>
</evidence>
<keyword evidence="4" id="KW-1185">Reference proteome</keyword>
<gene>
    <name evidence="3" type="ORF">CVLEPA_LOCUS23396</name>
</gene>
<evidence type="ECO:0000259" key="2">
    <source>
        <dbReference type="Pfam" id="PF20600"/>
    </source>
</evidence>
<dbReference type="EMBL" id="CAWYQH010000119">
    <property type="protein sequence ID" value="CAK8690834.1"/>
    <property type="molecule type" value="Genomic_DNA"/>
</dbReference>
<sequence length="307" mass="35517">MSQVMDFGKYRGHTFQYVLDTDPGYARWAFNTFSKNARGKAQEDFLEFLIEHLKEPDLTKDPVLKTAWYTDPQAKMLVDYGLTPNLRSISFNNRITLDMTYGKEDDVDPHKYLLLLDKDLSSQYAGDLSFTVSLDFTNNVCYYLKPEIVNCALKVRKKFLDNTEADEHYKGLGQPSKIVLDYWLFPPESSRTESGRPTSTGKWTLFFNKLKENEDGLTDLDVCYQRLRDNVQLLNVPFKVSTRRPNPNASNFSQEKKKYYWKYHSSNYAKDGKKASNFFYDLAGVSSKPATSPPPSKRAKMKQDQEI</sequence>